<dbReference type="InterPro" id="IPR015943">
    <property type="entry name" value="WD40/YVTN_repeat-like_dom_sf"/>
</dbReference>
<dbReference type="Proteomes" id="UP000663846">
    <property type="component" value="Unassembled WGS sequence"/>
</dbReference>
<evidence type="ECO:0000256" key="4">
    <source>
        <dbReference type="SAM" id="MobiDB-lite"/>
    </source>
</evidence>
<dbReference type="SUPFAM" id="SSF52540">
    <property type="entry name" value="P-loop containing nucleoside triphosphate hydrolases"/>
    <property type="match status" value="1"/>
</dbReference>
<gene>
    <name evidence="6" type="ORF">RDB_LOCUS17538</name>
</gene>
<dbReference type="SUPFAM" id="SSF82171">
    <property type="entry name" value="DPP6 N-terminal domain-like"/>
    <property type="match status" value="1"/>
</dbReference>
<keyword evidence="2" id="KW-0677">Repeat</keyword>
<dbReference type="SMART" id="SM00320">
    <property type="entry name" value="WD40"/>
    <property type="match status" value="6"/>
</dbReference>
<dbReference type="InterPro" id="IPR020472">
    <property type="entry name" value="WD40_PAC1"/>
</dbReference>
<keyword evidence="1 3" id="KW-0853">WD repeat</keyword>
<dbReference type="PRINTS" id="PR00320">
    <property type="entry name" value="GPROTEINBRPT"/>
</dbReference>
<dbReference type="PROSITE" id="PS00678">
    <property type="entry name" value="WD_REPEATS_1"/>
    <property type="match status" value="3"/>
</dbReference>
<dbReference type="InterPro" id="IPR056884">
    <property type="entry name" value="NPHP3-like_N"/>
</dbReference>
<feature type="repeat" description="WD" evidence="3">
    <location>
        <begin position="922"/>
        <end position="963"/>
    </location>
</feature>
<dbReference type="Pfam" id="PF24883">
    <property type="entry name" value="NPHP3_N"/>
    <property type="match status" value="1"/>
</dbReference>
<evidence type="ECO:0000313" key="7">
    <source>
        <dbReference type="Proteomes" id="UP000663846"/>
    </source>
</evidence>
<dbReference type="SUPFAM" id="SSF50978">
    <property type="entry name" value="WD40 repeat-like"/>
    <property type="match status" value="1"/>
</dbReference>
<dbReference type="CDD" id="cd00200">
    <property type="entry name" value="WD40"/>
    <property type="match status" value="1"/>
</dbReference>
<name>A0A8H2ZW43_9AGAM</name>
<evidence type="ECO:0000256" key="3">
    <source>
        <dbReference type="PROSITE-ProRule" id="PRU00221"/>
    </source>
</evidence>
<evidence type="ECO:0000259" key="5">
    <source>
        <dbReference type="Pfam" id="PF24883"/>
    </source>
</evidence>
<feature type="repeat" description="WD" evidence="3">
    <location>
        <begin position="879"/>
        <end position="910"/>
    </location>
</feature>
<evidence type="ECO:0000256" key="1">
    <source>
        <dbReference type="ARBA" id="ARBA00022574"/>
    </source>
</evidence>
<protein>
    <recommendedName>
        <fullName evidence="5">Nephrocystin 3-like N-terminal domain-containing protein</fullName>
    </recommendedName>
</protein>
<dbReference type="EMBL" id="CAJMWS010000088">
    <property type="protein sequence ID" value="CAE6359456.1"/>
    <property type="molecule type" value="Genomic_DNA"/>
</dbReference>
<dbReference type="InterPro" id="IPR001680">
    <property type="entry name" value="WD40_rpt"/>
</dbReference>
<evidence type="ECO:0000256" key="2">
    <source>
        <dbReference type="ARBA" id="ARBA00022737"/>
    </source>
</evidence>
<dbReference type="PANTHER" id="PTHR22847">
    <property type="entry name" value="WD40 REPEAT PROTEIN"/>
    <property type="match status" value="1"/>
</dbReference>
<feature type="repeat" description="WD" evidence="3">
    <location>
        <begin position="1050"/>
        <end position="1084"/>
    </location>
</feature>
<feature type="repeat" description="WD" evidence="3">
    <location>
        <begin position="836"/>
        <end position="877"/>
    </location>
</feature>
<dbReference type="GO" id="GO:1990234">
    <property type="term" value="C:transferase complex"/>
    <property type="evidence" value="ECO:0007669"/>
    <property type="project" value="UniProtKB-ARBA"/>
</dbReference>
<dbReference type="InterPro" id="IPR027417">
    <property type="entry name" value="P-loop_NTPase"/>
</dbReference>
<dbReference type="Gene3D" id="3.40.50.300">
    <property type="entry name" value="P-loop containing nucleotide triphosphate hydrolases"/>
    <property type="match status" value="1"/>
</dbReference>
<evidence type="ECO:0000313" key="6">
    <source>
        <dbReference type="EMBL" id="CAE6359456.1"/>
    </source>
</evidence>
<dbReference type="PROSITE" id="PS50294">
    <property type="entry name" value="WD_REPEATS_REGION"/>
    <property type="match status" value="4"/>
</dbReference>
<comment type="caution">
    <text evidence="6">The sequence shown here is derived from an EMBL/GenBank/DDBJ whole genome shotgun (WGS) entry which is preliminary data.</text>
</comment>
<feature type="domain" description="Nephrocystin 3-like N-terminal" evidence="5">
    <location>
        <begin position="240"/>
        <end position="394"/>
    </location>
</feature>
<feature type="region of interest" description="Disordered" evidence="4">
    <location>
        <begin position="1"/>
        <end position="47"/>
    </location>
</feature>
<dbReference type="Gene3D" id="2.130.10.10">
    <property type="entry name" value="YVTN repeat-like/Quinoprotein amine dehydrogenase"/>
    <property type="match status" value="3"/>
</dbReference>
<dbReference type="InterPro" id="IPR036322">
    <property type="entry name" value="WD40_repeat_dom_sf"/>
</dbReference>
<reference evidence="6" key="1">
    <citation type="submission" date="2021-01" db="EMBL/GenBank/DDBJ databases">
        <authorList>
            <person name="Kaushik A."/>
        </authorList>
    </citation>
    <scope>NUCLEOTIDE SEQUENCE</scope>
    <source>
        <strain evidence="6">AG1-1C</strain>
    </source>
</reference>
<sequence length="1491" mass="165259">MELEPPVSKRKSMNETKNDGQLHSGDGRGGKRAKSPGLPPAVTSDAAISTPNSRSIAWTGLEQALQALGLATKACPPIRSAVDDLVSCLSLFEAAAKSRKDYQDMANGLKDMVHLLIPHLHGATSESIINSITGIAGAIRKEIESIGKRQERDGLRRVFSAVGDEEDLIRRYRRIDQLFRQLQGEASLNTWSISSKHFINTQLESLHPAKLARYNSELSMEVSRRTCTENTRVEILRNLIKWSEDNNAASIYWMNGMAGTGKTTIAYSVCAALEASKQLAASFFCTRTSPECRDAKRIVPTIAYQLARRSAPFRSALCKALEEDPDISTGDIRTQFNLLIEGPLLEAQRNMPNNLVVVVDALDECNDPRLVEFFLDELFHCVSELPLRFFVTSRPEPAVRHKMMLANELSRSILYLHEIEQSLVQADIELYLREELAFMAPADGDIKKLAECAGKLFIYAATAIRYVRPTGRFVNSRERLATILAVDAKAQKRLSAIDTLYSAILTAAIEDETLEVEEQNCMRLVIWTTVSACEPVLVQTLATISGIGSKDAAMVALEPLRSVLHVSENSGLVTTLHASFPDYLLTRERSGRFFCNLPTHSRLVAAQCFGIMREQLRFNIGGIQSSFIPDEKIPNIKEKIKSNISEELFYACRFWIDHLQKVTGSDHLGSAESHEILLHMMHTFLSQHLLFWMEVLNLKRCMFVCVSSMTQLHRWLSQEAKANPQLRELASDAQAFIIACRPILDYTPHIYLSTLPFAAPFGSISSYYLPRFKGLVKASGTVVEKIQHAELRVRESSSPILSAVFSPKDDFIVLGNEEGELWAQNVYDENYVFQPFIAHMEPINSVAISCDGKQIVTGSHDKTLSTWNSQNGNPVSGPFRGHKKAVISVAFSPNSAYIASGSNDNTIGIWVSQDSTIPMRQFTGHTKPVRSITFSLDGKRIVSGSSDCTVRVWDISSETAIHVLQRHTNPVALVAFSSNGTQLLSGEATSICTWNLSDHPQRGQPPKNYSSKATTLAISPEGDRVAFDSPDDFTIVVSCRSTGKLIAGPFEGHTAPIRSISFSSDGMRVISTSNDKTMRIWNVRARVQQANGTSSIPPQKPEYYDQWNLMHVKGLIHSPERTSVATRDDGRQLSHIWNLQTTTHAKISGTFLFLQFSTDDNYIFSVHGGDGSHGHTISTWDISQSKIVDGPHRCSTNGGYSSAGIACSVDGTRVVTLHGYGKVELWDVQSKRRVAWCSTGNQEAWRLETIFSLKGGKFLTSTPNVKDQPGVLKIWSVYDGKLIAGPFREITALDFSPDGSYIICRPSTGPSYNDLQMINLTNGTSISMPFNYRLTEETSLSAASLQAKFSSDSLYVTCVDGGSCYIWNIRGETVVNTALTSPDISFGSISCSHNGWCLASSTRTLRRKKVLRVGWFRFDDLKLTSVAIGVQPDGWVVDNQSRPLFWVPAEIREEFSLGNGLSVNTENGDWLCINYNNLLIGDDWSKCYIGT</sequence>
<dbReference type="InterPro" id="IPR019775">
    <property type="entry name" value="WD40_repeat_CS"/>
</dbReference>
<dbReference type="PANTHER" id="PTHR22847:SF637">
    <property type="entry name" value="WD REPEAT DOMAIN 5B"/>
    <property type="match status" value="1"/>
</dbReference>
<dbReference type="Pfam" id="PF00400">
    <property type="entry name" value="WD40"/>
    <property type="match status" value="4"/>
</dbReference>
<accession>A0A8H2ZW43</accession>
<proteinExistence type="predicted"/>
<feature type="compositionally biased region" description="Basic and acidic residues" evidence="4">
    <location>
        <begin position="12"/>
        <end position="29"/>
    </location>
</feature>
<organism evidence="6 7">
    <name type="scientific">Rhizoctonia solani</name>
    <dbReference type="NCBI Taxonomy" id="456999"/>
    <lineage>
        <taxon>Eukaryota</taxon>
        <taxon>Fungi</taxon>
        <taxon>Dikarya</taxon>
        <taxon>Basidiomycota</taxon>
        <taxon>Agaricomycotina</taxon>
        <taxon>Agaricomycetes</taxon>
        <taxon>Cantharellales</taxon>
        <taxon>Ceratobasidiaceae</taxon>
        <taxon>Rhizoctonia</taxon>
    </lineage>
</organism>
<dbReference type="PROSITE" id="PS50082">
    <property type="entry name" value="WD_REPEATS_2"/>
    <property type="match status" value="4"/>
</dbReference>